<name>A0A919YGW5_9BACL</name>
<protein>
    <recommendedName>
        <fullName evidence="4">Adhesin domain-containing protein</fullName>
    </recommendedName>
</protein>
<keyword evidence="1" id="KW-0812">Transmembrane</keyword>
<sequence>MNTPDNHPQPTIKVGRWTSAIGLIGIGVIILLQFNHVLSFNSLKYVWPVLLILLGVEVVIANIIYSNRKVRLGGFSVTIMIILLLVSAAQTMIPNLGTLFNQGYVSSVHGATEIGSNIKRVEIVVDHGKVDVTGSDNAKVAYDGKFRFHDAYNQKDADRMIEERWKVNTEGDTLVLSLNDNSVSFINIGFGIGEEYLNVEVPKTLEVEVHTKDNSIKGREIAAGFTAVTTNASITLEQIEGSAAATTTNASITLEQIKGNASASTTNGSVRASDIGGSAQLKSSNGSITVNQIAGGLTAKTTNGSIKGVSAIGGDWNCTTSNGSYSLNIPENTSAEIKARTTNSSIKGDIPWNLEDGDERGHAKIGDGTHKIELATTNGSIKVNYGDKE</sequence>
<dbReference type="Proteomes" id="UP000682811">
    <property type="component" value="Unassembled WGS sequence"/>
</dbReference>
<organism evidence="2 3">
    <name type="scientific">Paenibacillus azoreducens</name>
    <dbReference type="NCBI Taxonomy" id="116718"/>
    <lineage>
        <taxon>Bacteria</taxon>
        <taxon>Bacillati</taxon>
        <taxon>Bacillota</taxon>
        <taxon>Bacilli</taxon>
        <taxon>Bacillales</taxon>
        <taxon>Paenibacillaceae</taxon>
        <taxon>Paenibacillus</taxon>
    </lineage>
</organism>
<feature type="transmembrane region" description="Helical" evidence="1">
    <location>
        <begin position="45"/>
        <end position="65"/>
    </location>
</feature>
<keyword evidence="3" id="KW-1185">Reference proteome</keyword>
<evidence type="ECO:0000313" key="3">
    <source>
        <dbReference type="Proteomes" id="UP000682811"/>
    </source>
</evidence>
<evidence type="ECO:0008006" key="4">
    <source>
        <dbReference type="Google" id="ProtNLM"/>
    </source>
</evidence>
<feature type="transmembrane region" description="Helical" evidence="1">
    <location>
        <begin position="72"/>
        <end position="93"/>
    </location>
</feature>
<gene>
    <name evidence="2" type="ORF">J34TS1_50290</name>
</gene>
<comment type="caution">
    <text evidence="2">The sequence shown here is derived from an EMBL/GenBank/DDBJ whole genome shotgun (WGS) entry which is preliminary data.</text>
</comment>
<feature type="transmembrane region" description="Helical" evidence="1">
    <location>
        <begin position="20"/>
        <end position="39"/>
    </location>
</feature>
<dbReference type="RefSeq" id="WP_212980523.1">
    <property type="nucleotide sequence ID" value="NZ_AP025343.1"/>
</dbReference>
<reference evidence="2 3" key="1">
    <citation type="submission" date="2021-03" db="EMBL/GenBank/DDBJ databases">
        <title>Antimicrobial resistance genes in bacteria isolated from Japanese honey, and their potential for conferring macrolide and lincosamide resistance in the American foulbrood pathogen Paenibacillus larvae.</title>
        <authorList>
            <person name="Okamoto M."/>
            <person name="Kumagai M."/>
            <person name="Kanamori H."/>
            <person name="Takamatsu D."/>
        </authorList>
    </citation>
    <scope>NUCLEOTIDE SEQUENCE [LARGE SCALE GENOMIC DNA]</scope>
    <source>
        <strain evidence="2 3">J34TS1</strain>
    </source>
</reference>
<accession>A0A919YGW5</accession>
<evidence type="ECO:0000256" key="1">
    <source>
        <dbReference type="SAM" id="Phobius"/>
    </source>
</evidence>
<keyword evidence="1" id="KW-0472">Membrane</keyword>
<keyword evidence="1" id="KW-1133">Transmembrane helix</keyword>
<dbReference type="EMBL" id="BORT01000030">
    <property type="protein sequence ID" value="GIO50264.1"/>
    <property type="molecule type" value="Genomic_DNA"/>
</dbReference>
<evidence type="ECO:0000313" key="2">
    <source>
        <dbReference type="EMBL" id="GIO50264.1"/>
    </source>
</evidence>
<dbReference type="AlphaFoldDB" id="A0A919YGW5"/>
<proteinExistence type="predicted"/>